<feature type="compositionally biased region" description="Basic and acidic residues" evidence="4">
    <location>
        <begin position="122"/>
        <end position="140"/>
    </location>
</feature>
<dbReference type="Pfam" id="PF00936">
    <property type="entry name" value="BMC"/>
    <property type="match status" value="1"/>
</dbReference>
<evidence type="ECO:0000256" key="3">
    <source>
        <dbReference type="PROSITE-ProRule" id="PRU01278"/>
    </source>
</evidence>
<dbReference type="EMBL" id="JMKI01000016">
    <property type="protein sequence ID" value="KEJ92747.1"/>
    <property type="molecule type" value="Genomic_DNA"/>
</dbReference>
<sequence>MKALGMIEVEGYLAAVEVLDTALKAANVHTCKVSLVTGGLVSVFVSGDVGAVKAAIDSAAAAAERVGKIVSVHVIPRPDESVYSLLAAGEGAGSGSGICAAVRDQTQKAGPCAEEDAPPADAKADKELPKGRPVAETREAEDTEAPEAADVGAAKVEDVEGQKGAEGEIPATEESDGWRAEEEKAAAAELNNMSLTGLRKLASSIGVKGMTSREIRKAGRDELVKAIMEQRRQEE</sequence>
<gene>
    <name evidence="6" type="ORF">EH55_00795</name>
</gene>
<feature type="region of interest" description="Disordered" evidence="4">
    <location>
        <begin position="109"/>
        <end position="181"/>
    </location>
</feature>
<proteinExistence type="inferred from homology"/>
<dbReference type="AlphaFoldDB" id="A0A073J4V3"/>
<feature type="compositionally biased region" description="Basic and acidic residues" evidence="4">
    <location>
        <begin position="155"/>
        <end position="166"/>
    </location>
</feature>
<evidence type="ECO:0000256" key="1">
    <source>
        <dbReference type="ARBA" id="ARBA00024322"/>
    </source>
</evidence>
<dbReference type="PANTHER" id="PTHR33941:SF11">
    <property type="entry name" value="BACTERIAL MICROCOMPARTMENT SHELL PROTEIN PDUJ"/>
    <property type="match status" value="1"/>
</dbReference>
<dbReference type="Gene3D" id="3.30.70.1710">
    <property type="match status" value="1"/>
</dbReference>
<dbReference type="RefSeq" id="WP_070110079.1">
    <property type="nucleotide sequence ID" value="NZ_JQEK01000040.1"/>
</dbReference>
<accession>A0A073J4V3</accession>
<dbReference type="SMART" id="SM00877">
    <property type="entry name" value="BMC"/>
    <property type="match status" value="1"/>
</dbReference>
<evidence type="ECO:0000256" key="2">
    <source>
        <dbReference type="ARBA" id="ARBA00024446"/>
    </source>
</evidence>
<dbReference type="PROSITE" id="PS51930">
    <property type="entry name" value="BMC_2"/>
    <property type="match status" value="1"/>
</dbReference>
<dbReference type="InterPro" id="IPR050575">
    <property type="entry name" value="BMC_shell"/>
</dbReference>
<organism evidence="6 7">
    <name type="scientific">Synergistes jonesii</name>
    <dbReference type="NCBI Taxonomy" id="2754"/>
    <lineage>
        <taxon>Bacteria</taxon>
        <taxon>Thermotogati</taxon>
        <taxon>Synergistota</taxon>
        <taxon>Synergistia</taxon>
        <taxon>Synergistales</taxon>
        <taxon>Synergistaceae</taxon>
        <taxon>Synergistes</taxon>
    </lineage>
</organism>
<reference evidence="6 7" key="1">
    <citation type="submission" date="2014-04" db="EMBL/GenBank/DDBJ databases">
        <title>Draft Genome Sequence of Synergistes jonesii.</title>
        <authorList>
            <person name="Coil D.A."/>
            <person name="Eisen J.A."/>
            <person name="Holland-Moritz H.E."/>
        </authorList>
    </citation>
    <scope>NUCLEOTIDE SEQUENCE [LARGE SCALE GENOMIC DNA]</scope>
    <source>
        <strain evidence="6 7">78-1</strain>
    </source>
</reference>
<comment type="subcellular location">
    <subcellularLocation>
        <location evidence="1">Bacterial microcompartment</location>
    </subcellularLocation>
</comment>
<dbReference type="CDD" id="cd07045">
    <property type="entry name" value="BMC_CcmK_like"/>
    <property type="match status" value="1"/>
</dbReference>
<dbReference type="OrthoDB" id="90436at2"/>
<keyword evidence="7" id="KW-1185">Reference proteome</keyword>
<comment type="similarity">
    <text evidence="3">Belongs to the bacterial microcompartments protein family.</text>
</comment>
<dbReference type="PANTHER" id="PTHR33941">
    <property type="entry name" value="PROPANEDIOL UTILIZATION PROTEIN PDUA"/>
    <property type="match status" value="1"/>
</dbReference>
<evidence type="ECO:0000313" key="6">
    <source>
        <dbReference type="EMBL" id="KEJ92747.1"/>
    </source>
</evidence>
<dbReference type="eggNOG" id="COG4577">
    <property type="taxonomic scope" value="Bacteria"/>
</dbReference>
<keyword evidence="2" id="KW-1283">Bacterial microcompartment</keyword>
<dbReference type="SUPFAM" id="SSF143414">
    <property type="entry name" value="CcmK-like"/>
    <property type="match status" value="1"/>
</dbReference>
<dbReference type="InterPro" id="IPR044872">
    <property type="entry name" value="CcmK/CsoS1_BMC"/>
</dbReference>
<name>A0A073J4V3_9BACT</name>
<evidence type="ECO:0000256" key="4">
    <source>
        <dbReference type="SAM" id="MobiDB-lite"/>
    </source>
</evidence>
<dbReference type="STRING" id="2754.EH55_00795"/>
<comment type="caution">
    <text evidence="6">The sequence shown here is derived from an EMBL/GenBank/DDBJ whole genome shotgun (WGS) entry which is preliminary data.</text>
</comment>
<dbReference type="InterPro" id="IPR037233">
    <property type="entry name" value="CcmK-like_sf"/>
</dbReference>
<protein>
    <recommendedName>
        <fullName evidence="5">BMC domain-containing protein</fullName>
    </recommendedName>
</protein>
<feature type="domain" description="BMC" evidence="5">
    <location>
        <begin position="3"/>
        <end position="87"/>
    </location>
</feature>
<dbReference type="GO" id="GO:0031469">
    <property type="term" value="C:bacterial microcompartment"/>
    <property type="evidence" value="ECO:0007669"/>
    <property type="project" value="UniProtKB-SubCell"/>
</dbReference>
<dbReference type="Proteomes" id="UP000027665">
    <property type="component" value="Unassembled WGS sequence"/>
</dbReference>
<evidence type="ECO:0000259" key="5">
    <source>
        <dbReference type="PROSITE" id="PS51930"/>
    </source>
</evidence>
<dbReference type="InterPro" id="IPR000249">
    <property type="entry name" value="BMC_dom"/>
</dbReference>
<evidence type="ECO:0000313" key="7">
    <source>
        <dbReference type="Proteomes" id="UP000027665"/>
    </source>
</evidence>